<dbReference type="Proteomes" id="UP000015102">
    <property type="component" value="Unassembled WGS sequence"/>
</dbReference>
<dbReference type="EnsemblMetazoa" id="MESCA006993-RA">
    <property type="protein sequence ID" value="MESCA006993-PA"/>
    <property type="gene ID" value="MESCA006993"/>
</dbReference>
<name>T1GTG2_MEGSC</name>
<reference evidence="3" key="1">
    <citation type="submission" date="2013-02" db="EMBL/GenBank/DDBJ databases">
        <authorList>
            <person name="Hughes D."/>
        </authorList>
    </citation>
    <scope>NUCLEOTIDE SEQUENCE</scope>
    <source>
        <strain>Durham</strain>
        <strain evidence="3">NC isolate 2 -- Noor lab</strain>
    </source>
</reference>
<reference evidence="2" key="2">
    <citation type="submission" date="2015-06" db="UniProtKB">
        <authorList>
            <consortium name="EnsemblMetazoa"/>
        </authorList>
    </citation>
    <scope>IDENTIFICATION</scope>
</reference>
<dbReference type="STRING" id="36166.T1GTG2"/>
<protein>
    <submittedName>
        <fullName evidence="2">Uncharacterized protein</fullName>
    </submittedName>
</protein>
<dbReference type="HOGENOM" id="CLU_2148704_0_0_1"/>
<accession>T1GTG2</accession>
<dbReference type="EMBL" id="CAQQ02009169">
    <property type="status" value="NOT_ANNOTATED_CDS"/>
    <property type="molecule type" value="Genomic_DNA"/>
</dbReference>
<feature type="region of interest" description="Disordered" evidence="1">
    <location>
        <begin position="1"/>
        <end position="33"/>
    </location>
</feature>
<sequence length="112" mass="12254">MMNSEIVRMELNLPPPPPIPSLTHPPENNNNEDDGAIVEGILKRPSYRKSVNLDVDNASLTSSAALHINCISTNHYERLVEELKCPGCATPMKAPIKLCCTGHSVCEGARIY</sequence>
<evidence type="ECO:0000313" key="3">
    <source>
        <dbReference type="Proteomes" id="UP000015102"/>
    </source>
</evidence>
<proteinExistence type="predicted"/>
<organism evidence="2 3">
    <name type="scientific">Megaselia scalaris</name>
    <name type="common">Humpbacked fly</name>
    <name type="synonym">Phora scalaris</name>
    <dbReference type="NCBI Taxonomy" id="36166"/>
    <lineage>
        <taxon>Eukaryota</taxon>
        <taxon>Metazoa</taxon>
        <taxon>Ecdysozoa</taxon>
        <taxon>Arthropoda</taxon>
        <taxon>Hexapoda</taxon>
        <taxon>Insecta</taxon>
        <taxon>Pterygota</taxon>
        <taxon>Neoptera</taxon>
        <taxon>Endopterygota</taxon>
        <taxon>Diptera</taxon>
        <taxon>Brachycera</taxon>
        <taxon>Muscomorpha</taxon>
        <taxon>Platypezoidea</taxon>
        <taxon>Phoridae</taxon>
        <taxon>Megaseliini</taxon>
        <taxon>Megaselia</taxon>
    </lineage>
</organism>
<dbReference type="AlphaFoldDB" id="T1GTG2"/>
<evidence type="ECO:0000313" key="2">
    <source>
        <dbReference type="EnsemblMetazoa" id="MESCA006993-PA"/>
    </source>
</evidence>
<keyword evidence="3" id="KW-1185">Reference proteome</keyword>
<evidence type="ECO:0000256" key="1">
    <source>
        <dbReference type="SAM" id="MobiDB-lite"/>
    </source>
</evidence>